<keyword evidence="19" id="KW-1185">Reference proteome</keyword>
<keyword evidence="9 14" id="KW-1133">Transmembrane helix</keyword>
<evidence type="ECO:0000256" key="7">
    <source>
        <dbReference type="ARBA" id="ARBA00022729"/>
    </source>
</evidence>
<feature type="transmembrane region" description="Helical" evidence="14">
    <location>
        <begin position="188"/>
        <end position="206"/>
    </location>
</feature>
<evidence type="ECO:0000256" key="12">
    <source>
        <dbReference type="ARBA" id="ARBA00070395"/>
    </source>
</evidence>
<dbReference type="FunFam" id="2.60.40.1220:FF:000001">
    <property type="entry name" value="CopC domain-containing protein YobA"/>
    <property type="match status" value="1"/>
</dbReference>
<dbReference type="AlphaFoldDB" id="A0A6M4X3B3"/>
<comment type="similarity">
    <text evidence="3">Belongs to the CopC family.</text>
</comment>
<evidence type="ECO:0000256" key="8">
    <source>
        <dbReference type="ARBA" id="ARBA00022764"/>
    </source>
</evidence>
<evidence type="ECO:0000313" key="18">
    <source>
        <dbReference type="EMBL" id="QJT02703.1"/>
    </source>
</evidence>
<proteinExistence type="inferred from homology"/>
<feature type="region of interest" description="Disordered" evidence="13">
    <location>
        <begin position="410"/>
        <end position="469"/>
    </location>
</feature>
<keyword evidence="7 15" id="KW-0732">Signal</keyword>
<evidence type="ECO:0000256" key="3">
    <source>
        <dbReference type="ARBA" id="ARBA00010509"/>
    </source>
</evidence>
<comment type="subcellular location">
    <subcellularLocation>
        <location evidence="2">Cell membrane</location>
        <topology evidence="2">Multi-pass membrane protein</topology>
    </subcellularLocation>
    <subcellularLocation>
        <location evidence="1">Periplasm</location>
    </subcellularLocation>
</comment>
<dbReference type="Gene3D" id="2.60.40.1220">
    <property type="match status" value="1"/>
</dbReference>
<reference evidence="18" key="1">
    <citation type="submission" date="2020-03" db="EMBL/GenBank/DDBJ databases">
        <title>Molecular networking-based the target discovery of potent antiproliferative macrolactams: 5/6/7/16 polycyclic ansamycins and glycosylated trienomycin from Streptomyces cacaoi subsp. asoensis.</title>
        <authorList>
            <person name="Liu L.-L."/>
        </authorList>
    </citation>
    <scope>NUCLEOTIDE SEQUENCE [LARGE SCALE GENOMIC DNA]</scope>
    <source>
        <strain evidence="18">H2S5</strain>
    </source>
</reference>
<feature type="signal peptide" evidence="15">
    <location>
        <begin position="1"/>
        <end position="34"/>
    </location>
</feature>
<feature type="domain" description="Copper resistance protein D" evidence="17">
    <location>
        <begin position="341"/>
        <end position="414"/>
    </location>
</feature>
<dbReference type="InterPro" id="IPR007348">
    <property type="entry name" value="CopC_dom"/>
</dbReference>
<feature type="transmembrane region" description="Helical" evidence="14">
    <location>
        <begin position="377"/>
        <end position="399"/>
    </location>
</feature>
<evidence type="ECO:0000256" key="1">
    <source>
        <dbReference type="ARBA" id="ARBA00004418"/>
    </source>
</evidence>
<dbReference type="Pfam" id="PF04234">
    <property type="entry name" value="CopC"/>
    <property type="match status" value="1"/>
</dbReference>
<feature type="transmembrane region" description="Helical" evidence="14">
    <location>
        <begin position="269"/>
        <end position="288"/>
    </location>
</feature>
<sequence>MTQTIAPRVRMLVLLFLAVTGALLAGAGPASAHAALTGSDPAQGVVVDKAPTQVSLTFSETVSMNDDSLRVLDPKGARVDTGKPSEVSGTTYAVQLHSGLPDGTYTVTYQVVSADSHPVAGAYTFSIGSPSETSVSVSDQEAGGGVVGWLYGFGRYVSYAGFIVMTGGAAFVLACWQRGTGVRALQRLVVSGWVAMTAATLFLLLLRGSYTSSGKLGDVFDLDLLGEVLQTKTGAALVSRLLLLAAAALFIAVLFGAYDKREGEEKRDLTFGLAIGGTVVAAGLAASWAMAEHASTGLQPGIAMPVDVLHLLAVATWLGGLTALLVALYRAPADRPVEAPAARRFSRLALSSVSVVVATGTYQSWRQLGSWSAFTDTRYGQLLLVKIGLVALLVGVAWISRRWTARLADPTTQEAVRKSAPEKERVTASAGTGDTAQQTSGDAEPGSGNAERAAQLARQQAAVDATRQKRLRDSDAHRFGLRRSVLAEAGIAVVVLAVTTILTSTEPGRTEQDAAAANRASSSSSSAAGDSASGALTLDMSFDTGGTDGKGVVSVDLDPARTGANEMHVYVTRPNGRAFDVPEVKVAFTLEAKDIGPLPVVPDHITTGHWSANGVQIPMAGEWEISVTVRTSDIDQVTVSKNAQIG</sequence>
<dbReference type="EMBL" id="CP049838">
    <property type="protein sequence ID" value="QJT02703.1"/>
    <property type="molecule type" value="Genomic_DNA"/>
</dbReference>
<evidence type="ECO:0000256" key="4">
    <source>
        <dbReference type="ARBA" id="ARBA00022475"/>
    </source>
</evidence>
<evidence type="ECO:0000256" key="15">
    <source>
        <dbReference type="SAM" id="SignalP"/>
    </source>
</evidence>
<feature type="transmembrane region" description="Helical" evidence="14">
    <location>
        <begin position="237"/>
        <end position="257"/>
    </location>
</feature>
<feature type="transmembrane region" description="Helical" evidence="14">
    <location>
        <begin position="308"/>
        <end position="328"/>
    </location>
</feature>
<dbReference type="PANTHER" id="PTHR34820:SF4">
    <property type="entry name" value="INNER MEMBRANE PROTEIN YEBZ"/>
    <property type="match status" value="1"/>
</dbReference>
<accession>A0A6M4X3B3</accession>
<dbReference type="Pfam" id="PF05425">
    <property type="entry name" value="CopD"/>
    <property type="match status" value="1"/>
</dbReference>
<feature type="chain" id="PRO_5039322607" description="Protein YobA" evidence="15">
    <location>
        <begin position="35"/>
        <end position="646"/>
    </location>
</feature>
<dbReference type="InterPro" id="IPR014756">
    <property type="entry name" value="Ig_E-set"/>
</dbReference>
<keyword evidence="6" id="KW-0479">Metal-binding</keyword>
<dbReference type="GO" id="GO:0042597">
    <property type="term" value="C:periplasmic space"/>
    <property type="evidence" value="ECO:0007669"/>
    <property type="project" value="UniProtKB-SubCell"/>
</dbReference>
<feature type="transmembrane region" description="Helical" evidence="14">
    <location>
        <begin position="348"/>
        <end position="365"/>
    </location>
</feature>
<dbReference type="InterPro" id="IPR014755">
    <property type="entry name" value="Cu-Rt/internalin_Ig-like"/>
</dbReference>
<dbReference type="InterPro" id="IPR008457">
    <property type="entry name" value="Cu-R_CopD_dom"/>
</dbReference>
<gene>
    <name evidence="18" type="ORF">G9272_22375</name>
</gene>
<feature type="transmembrane region" description="Helical" evidence="14">
    <location>
        <begin position="485"/>
        <end position="503"/>
    </location>
</feature>
<dbReference type="SUPFAM" id="SSF81296">
    <property type="entry name" value="E set domains"/>
    <property type="match status" value="1"/>
</dbReference>
<evidence type="ECO:0000256" key="10">
    <source>
        <dbReference type="ARBA" id="ARBA00023008"/>
    </source>
</evidence>
<dbReference type="RefSeq" id="WP_171398206.1">
    <property type="nucleotide sequence ID" value="NZ_CP049838.1"/>
</dbReference>
<dbReference type="GO" id="GO:0046688">
    <property type="term" value="P:response to copper ion"/>
    <property type="evidence" value="ECO:0007669"/>
    <property type="project" value="InterPro"/>
</dbReference>
<feature type="compositionally biased region" description="Basic and acidic residues" evidence="13">
    <location>
        <begin position="415"/>
        <end position="426"/>
    </location>
</feature>
<feature type="compositionally biased region" description="Low complexity" evidence="13">
    <location>
        <begin position="513"/>
        <end position="532"/>
    </location>
</feature>
<name>A0A6M4X3B3_9ACTN</name>
<feature type="compositionally biased region" description="Low complexity" evidence="13">
    <location>
        <begin position="450"/>
        <end position="462"/>
    </location>
</feature>
<dbReference type="GO" id="GO:0005507">
    <property type="term" value="F:copper ion binding"/>
    <property type="evidence" value="ECO:0007669"/>
    <property type="project" value="InterPro"/>
</dbReference>
<evidence type="ECO:0000256" key="14">
    <source>
        <dbReference type="SAM" id="Phobius"/>
    </source>
</evidence>
<keyword evidence="8" id="KW-0574">Periplasm</keyword>
<evidence type="ECO:0000313" key="19">
    <source>
        <dbReference type="Proteomes" id="UP000502665"/>
    </source>
</evidence>
<keyword evidence="11 14" id="KW-0472">Membrane</keyword>
<evidence type="ECO:0000259" key="16">
    <source>
        <dbReference type="Pfam" id="PF04234"/>
    </source>
</evidence>
<organism evidence="18 19">
    <name type="scientific">Streptomyces asoensis</name>
    <dbReference type="NCBI Taxonomy" id="249586"/>
    <lineage>
        <taxon>Bacteria</taxon>
        <taxon>Bacillati</taxon>
        <taxon>Actinomycetota</taxon>
        <taxon>Actinomycetes</taxon>
        <taxon>Kitasatosporales</taxon>
        <taxon>Streptomycetaceae</taxon>
        <taxon>Streptomyces</taxon>
    </lineage>
</organism>
<evidence type="ECO:0000256" key="11">
    <source>
        <dbReference type="ARBA" id="ARBA00023136"/>
    </source>
</evidence>
<evidence type="ECO:0000256" key="6">
    <source>
        <dbReference type="ARBA" id="ARBA00022723"/>
    </source>
</evidence>
<evidence type="ECO:0000259" key="17">
    <source>
        <dbReference type="Pfam" id="PF05425"/>
    </source>
</evidence>
<keyword evidence="5 14" id="KW-0812">Transmembrane</keyword>
<dbReference type="InterPro" id="IPR032694">
    <property type="entry name" value="CopC/D"/>
</dbReference>
<dbReference type="GO" id="GO:0005886">
    <property type="term" value="C:plasma membrane"/>
    <property type="evidence" value="ECO:0007669"/>
    <property type="project" value="UniProtKB-SubCell"/>
</dbReference>
<dbReference type="GO" id="GO:0006825">
    <property type="term" value="P:copper ion transport"/>
    <property type="evidence" value="ECO:0007669"/>
    <property type="project" value="InterPro"/>
</dbReference>
<evidence type="ECO:0000256" key="9">
    <source>
        <dbReference type="ARBA" id="ARBA00022989"/>
    </source>
</evidence>
<evidence type="ECO:0000256" key="2">
    <source>
        <dbReference type="ARBA" id="ARBA00004651"/>
    </source>
</evidence>
<protein>
    <recommendedName>
        <fullName evidence="12">Protein YobA</fullName>
    </recommendedName>
</protein>
<keyword evidence="4" id="KW-1003">Cell membrane</keyword>
<keyword evidence="10" id="KW-0186">Copper</keyword>
<dbReference type="PANTHER" id="PTHR34820">
    <property type="entry name" value="INNER MEMBRANE PROTEIN YEBZ"/>
    <property type="match status" value="1"/>
</dbReference>
<evidence type="ECO:0000256" key="13">
    <source>
        <dbReference type="SAM" id="MobiDB-lite"/>
    </source>
</evidence>
<feature type="region of interest" description="Disordered" evidence="13">
    <location>
        <begin position="508"/>
        <end position="532"/>
    </location>
</feature>
<feature type="domain" description="CopC" evidence="16">
    <location>
        <begin position="33"/>
        <end position="127"/>
    </location>
</feature>
<feature type="compositionally biased region" description="Polar residues" evidence="13">
    <location>
        <begin position="429"/>
        <end position="441"/>
    </location>
</feature>
<evidence type="ECO:0000256" key="5">
    <source>
        <dbReference type="ARBA" id="ARBA00022692"/>
    </source>
</evidence>
<dbReference type="Proteomes" id="UP000502665">
    <property type="component" value="Chromosome"/>
</dbReference>
<feature type="transmembrane region" description="Helical" evidence="14">
    <location>
        <begin position="156"/>
        <end position="176"/>
    </location>
</feature>